<evidence type="ECO:0000256" key="7">
    <source>
        <dbReference type="ARBA" id="ARBA00022801"/>
    </source>
</evidence>
<proteinExistence type="inferred from homology"/>
<dbReference type="Pfam" id="PF14815">
    <property type="entry name" value="NUDIX_4"/>
    <property type="match status" value="1"/>
</dbReference>
<dbReference type="FunFam" id="3.90.79.10:FF:000014">
    <property type="entry name" value="8-oxo-dGTP diphosphatase MutT"/>
    <property type="match status" value="1"/>
</dbReference>
<dbReference type="EMBL" id="PIQH01000006">
    <property type="protein sequence ID" value="RUO80070.1"/>
    <property type="molecule type" value="Genomic_DNA"/>
</dbReference>
<feature type="binding site" evidence="18">
    <location>
        <position position="38"/>
    </location>
    <ligand>
        <name>Mg(2+)</name>
        <dbReference type="ChEBI" id="CHEBI:18420"/>
    </ligand>
</feature>
<dbReference type="PRINTS" id="PR00502">
    <property type="entry name" value="NUDIXFAMILY"/>
</dbReference>
<comment type="catalytic activity">
    <reaction evidence="11">
        <text>8-oxo-GTP + H2O = 8-oxo-GMP + diphosphate + H(+)</text>
        <dbReference type="Rhea" id="RHEA:67616"/>
        <dbReference type="ChEBI" id="CHEBI:15377"/>
        <dbReference type="ChEBI" id="CHEBI:15378"/>
        <dbReference type="ChEBI" id="CHEBI:33019"/>
        <dbReference type="ChEBI" id="CHEBI:143553"/>
        <dbReference type="ChEBI" id="CHEBI:145694"/>
    </reaction>
</comment>
<dbReference type="PROSITE" id="PS00893">
    <property type="entry name" value="NUDIX_BOX"/>
    <property type="match status" value="1"/>
</dbReference>
<feature type="binding site" evidence="17">
    <location>
        <position position="120"/>
    </location>
    <ligand>
        <name>8-oxo-dGTP</name>
        <dbReference type="ChEBI" id="CHEBI:77896"/>
    </ligand>
</feature>
<dbReference type="PANTHER" id="PTHR47707:SF1">
    <property type="entry name" value="NUDIX HYDROLASE FAMILY PROTEIN"/>
    <property type="match status" value="1"/>
</dbReference>
<evidence type="ECO:0000256" key="13">
    <source>
        <dbReference type="ARBA" id="ARBA00040794"/>
    </source>
</evidence>
<dbReference type="InterPro" id="IPR029119">
    <property type="entry name" value="MutY_C"/>
</dbReference>
<evidence type="ECO:0000256" key="11">
    <source>
        <dbReference type="ARBA" id="ARBA00036904"/>
    </source>
</evidence>
<keyword evidence="6" id="KW-0227">DNA damage</keyword>
<dbReference type="EC" id="3.6.1.55" evidence="12"/>
<evidence type="ECO:0000313" key="20">
    <source>
        <dbReference type="EMBL" id="RUO80070.1"/>
    </source>
</evidence>
<gene>
    <name evidence="20" type="ORF">CWI84_07150</name>
</gene>
<dbReference type="InterPro" id="IPR000086">
    <property type="entry name" value="NUDIX_hydrolase_dom"/>
</dbReference>
<name>A0A432ZQ96_9GAMM</name>
<dbReference type="GO" id="GO:0044715">
    <property type="term" value="F:8-oxo-dGDP phosphatase activity"/>
    <property type="evidence" value="ECO:0007669"/>
    <property type="project" value="TreeGrafter"/>
</dbReference>
<evidence type="ECO:0000256" key="17">
    <source>
        <dbReference type="PIRSR" id="PIRSR603561-1"/>
    </source>
</evidence>
<feature type="binding site" evidence="17">
    <location>
        <position position="29"/>
    </location>
    <ligand>
        <name>8-oxo-dGTP</name>
        <dbReference type="ChEBI" id="CHEBI:77896"/>
    </ligand>
</feature>
<dbReference type="CDD" id="cd03425">
    <property type="entry name" value="NUDIX_MutT_NudA_like"/>
    <property type="match status" value="1"/>
</dbReference>
<evidence type="ECO:0000256" key="5">
    <source>
        <dbReference type="ARBA" id="ARBA00022723"/>
    </source>
</evidence>
<comment type="similarity">
    <text evidence="2">Belongs to the Nudix hydrolase family.</text>
</comment>
<evidence type="ECO:0000256" key="8">
    <source>
        <dbReference type="ARBA" id="ARBA00022842"/>
    </source>
</evidence>
<dbReference type="GO" id="GO:0035539">
    <property type="term" value="F:8-oxo-7,8-dihydrodeoxyguanosine triphosphate pyrophosphatase activity"/>
    <property type="evidence" value="ECO:0007669"/>
    <property type="project" value="UniProtKB-EC"/>
</dbReference>
<dbReference type="InterPro" id="IPR047127">
    <property type="entry name" value="MutT-like"/>
</dbReference>
<evidence type="ECO:0000259" key="19">
    <source>
        <dbReference type="PROSITE" id="PS51462"/>
    </source>
</evidence>
<protein>
    <recommendedName>
        <fullName evidence="13">8-oxo-dGTP diphosphatase</fullName>
        <ecNumber evidence="12">3.6.1.55</ecNumber>
    </recommendedName>
    <alternativeName>
        <fullName evidence="16">7,8-dihydro-8-oxoguanine-triphosphatase</fullName>
    </alternativeName>
    <alternativeName>
        <fullName evidence="15">Mutator protein MutT</fullName>
    </alternativeName>
    <alternativeName>
        <fullName evidence="14">dGTP pyrophosphohydrolase</fullName>
    </alternativeName>
</protein>
<evidence type="ECO:0000256" key="3">
    <source>
        <dbReference type="ARBA" id="ARBA00022457"/>
    </source>
</evidence>
<dbReference type="SUPFAM" id="SSF55811">
    <property type="entry name" value="Nudix"/>
    <property type="match status" value="1"/>
</dbReference>
<keyword evidence="21" id="KW-1185">Reference proteome</keyword>
<feature type="binding site" evidence="17">
    <location>
        <begin position="35"/>
        <end position="38"/>
    </location>
    <ligand>
        <name>8-oxo-dGTP</name>
        <dbReference type="ChEBI" id="CHEBI:77896"/>
    </ligand>
</feature>
<organism evidence="20 21">
    <name type="scientific">Idiomarina tyrosinivorans</name>
    <dbReference type="NCBI Taxonomy" id="1445662"/>
    <lineage>
        <taxon>Bacteria</taxon>
        <taxon>Pseudomonadati</taxon>
        <taxon>Pseudomonadota</taxon>
        <taxon>Gammaproteobacteria</taxon>
        <taxon>Alteromonadales</taxon>
        <taxon>Idiomarinaceae</taxon>
        <taxon>Idiomarina</taxon>
    </lineage>
</organism>
<evidence type="ECO:0000313" key="21">
    <source>
        <dbReference type="Proteomes" id="UP000287996"/>
    </source>
</evidence>
<reference evidence="20 21" key="1">
    <citation type="journal article" date="2011" name="Front. Microbiol.">
        <title>Genomic signatures of strain selection and enhancement in Bacillus atrophaeus var. globigii, a historical biowarfare simulant.</title>
        <authorList>
            <person name="Gibbons H.S."/>
            <person name="Broomall S.M."/>
            <person name="McNew L.A."/>
            <person name="Daligault H."/>
            <person name="Chapman C."/>
            <person name="Bruce D."/>
            <person name="Karavis M."/>
            <person name="Krepps M."/>
            <person name="McGregor P.A."/>
            <person name="Hong C."/>
            <person name="Park K.H."/>
            <person name="Akmal A."/>
            <person name="Feldman A."/>
            <person name="Lin J.S."/>
            <person name="Chang W.E."/>
            <person name="Higgs B.W."/>
            <person name="Demirev P."/>
            <person name="Lindquist J."/>
            <person name="Liem A."/>
            <person name="Fochler E."/>
            <person name="Read T.D."/>
            <person name="Tapia R."/>
            <person name="Johnson S."/>
            <person name="Bishop-Lilly K.A."/>
            <person name="Detter C."/>
            <person name="Han C."/>
            <person name="Sozhamannan S."/>
            <person name="Rosenzweig C.N."/>
            <person name="Skowronski E.W."/>
        </authorList>
    </citation>
    <scope>NUCLEOTIDE SEQUENCE [LARGE SCALE GENOMIC DNA]</scope>
    <source>
        <strain evidence="20 21">CC-PW-9</strain>
    </source>
</reference>
<comment type="cofactor">
    <cofactor evidence="1 18">
        <name>Mg(2+)</name>
        <dbReference type="ChEBI" id="CHEBI:18420"/>
    </cofactor>
</comment>
<evidence type="ECO:0000256" key="10">
    <source>
        <dbReference type="ARBA" id="ARBA00035861"/>
    </source>
</evidence>
<comment type="catalytic activity">
    <reaction evidence="10">
        <text>8-oxo-dGTP + H2O = 8-oxo-dGMP + diphosphate + H(+)</text>
        <dbReference type="Rhea" id="RHEA:31575"/>
        <dbReference type="ChEBI" id="CHEBI:15377"/>
        <dbReference type="ChEBI" id="CHEBI:15378"/>
        <dbReference type="ChEBI" id="CHEBI:33019"/>
        <dbReference type="ChEBI" id="CHEBI:63224"/>
        <dbReference type="ChEBI" id="CHEBI:77896"/>
        <dbReference type="EC" id="3.6.1.55"/>
    </reaction>
</comment>
<dbReference type="GO" id="GO:0046872">
    <property type="term" value="F:metal ion binding"/>
    <property type="evidence" value="ECO:0007669"/>
    <property type="project" value="UniProtKB-KW"/>
</dbReference>
<dbReference type="Proteomes" id="UP000287996">
    <property type="component" value="Unassembled WGS sequence"/>
</dbReference>
<feature type="binding site" evidence="18">
    <location>
        <position position="58"/>
    </location>
    <ligand>
        <name>Mg(2+)</name>
        <dbReference type="ChEBI" id="CHEBI:18420"/>
    </ligand>
</feature>
<dbReference type="Gene3D" id="3.90.79.10">
    <property type="entry name" value="Nucleoside Triphosphate Pyrophosphohydrolase"/>
    <property type="match status" value="1"/>
</dbReference>
<evidence type="ECO:0000256" key="15">
    <source>
        <dbReference type="ARBA" id="ARBA00041979"/>
    </source>
</evidence>
<comment type="caution">
    <text evidence="20">The sequence shown here is derived from an EMBL/GenBank/DDBJ whole genome shotgun (WGS) entry which is preliminary data.</text>
</comment>
<dbReference type="InterPro" id="IPR020084">
    <property type="entry name" value="NUDIX_hydrolase_CS"/>
</dbReference>
<dbReference type="GO" id="GO:0006260">
    <property type="term" value="P:DNA replication"/>
    <property type="evidence" value="ECO:0007669"/>
    <property type="project" value="UniProtKB-KW"/>
</dbReference>
<keyword evidence="3" id="KW-0515">Mutator protein</keyword>
<evidence type="ECO:0000256" key="12">
    <source>
        <dbReference type="ARBA" id="ARBA00038905"/>
    </source>
</evidence>
<evidence type="ECO:0000256" key="4">
    <source>
        <dbReference type="ARBA" id="ARBA00022705"/>
    </source>
</evidence>
<accession>A0A432ZQ96</accession>
<dbReference type="InterPro" id="IPR020476">
    <property type="entry name" value="Nudix_hydrolase"/>
</dbReference>
<keyword evidence="7" id="KW-0378">Hydrolase</keyword>
<evidence type="ECO:0000256" key="6">
    <source>
        <dbReference type="ARBA" id="ARBA00022763"/>
    </source>
</evidence>
<feature type="binding site" evidence="17">
    <location>
        <position position="24"/>
    </location>
    <ligand>
        <name>8-oxo-dGTP</name>
        <dbReference type="ChEBI" id="CHEBI:77896"/>
    </ligand>
</feature>
<dbReference type="AlphaFoldDB" id="A0A432ZQ96"/>
<dbReference type="NCBIfam" id="TIGR00586">
    <property type="entry name" value="mutt"/>
    <property type="match status" value="1"/>
</dbReference>
<dbReference type="InterPro" id="IPR015797">
    <property type="entry name" value="NUDIX_hydrolase-like_dom_sf"/>
</dbReference>
<dbReference type="GO" id="GO:0008413">
    <property type="term" value="F:8-oxo-7,8-dihydroguanosine triphosphate pyrophosphatase activity"/>
    <property type="evidence" value="ECO:0007669"/>
    <property type="project" value="InterPro"/>
</dbReference>
<evidence type="ECO:0000256" key="9">
    <source>
        <dbReference type="ARBA" id="ARBA00023204"/>
    </source>
</evidence>
<feature type="domain" description="Nudix hydrolase" evidence="19">
    <location>
        <begin position="2"/>
        <end position="129"/>
    </location>
</feature>
<evidence type="ECO:0000256" key="1">
    <source>
        <dbReference type="ARBA" id="ARBA00001946"/>
    </source>
</evidence>
<dbReference type="GO" id="GO:0044716">
    <property type="term" value="F:8-oxo-GDP phosphatase activity"/>
    <property type="evidence" value="ECO:0007669"/>
    <property type="project" value="TreeGrafter"/>
</dbReference>
<dbReference type="InterPro" id="IPR003561">
    <property type="entry name" value="Mutator_MutT"/>
</dbReference>
<keyword evidence="4" id="KW-0235">DNA replication</keyword>
<keyword evidence="5 18" id="KW-0479">Metal-binding</keyword>
<evidence type="ECO:0000256" key="2">
    <source>
        <dbReference type="ARBA" id="ARBA00005582"/>
    </source>
</evidence>
<evidence type="ECO:0000256" key="18">
    <source>
        <dbReference type="PIRSR" id="PIRSR603561-2"/>
    </source>
</evidence>
<keyword evidence="9" id="KW-0234">DNA repair</keyword>
<evidence type="ECO:0000256" key="14">
    <source>
        <dbReference type="ARBA" id="ARBA00041592"/>
    </source>
</evidence>
<dbReference type="PROSITE" id="PS51462">
    <property type="entry name" value="NUDIX"/>
    <property type="match status" value="1"/>
</dbReference>
<dbReference type="RefSeq" id="WP_126841907.1">
    <property type="nucleotide sequence ID" value="NZ_PIQH01000006.1"/>
</dbReference>
<evidence type="ECO:0000256" key="16">
    <source>
        <dbReference type="ARBA" id="ARBA00042798"/>
    </source>
</evidence>
<dbReference type="OrthoDB" id="9810648at2"/>
<dbReference type="GO" id="GO:0006281">
    <property type="term" value="P:DNA repair"/>
    <property type="evidence" value="ECO:0007669"/>
    <property type="project" value="UniProtKB-KW"/>
</dbReference>
<dbReference type="PANTHER" id="PTHR47707">
    <property type="entry name" value="8-OXO-DGTP DIPHOSPHATASE"/>
    <property type="match status" value="1"/>
</dbReference>
<sequence>MSKTIHVAVGVIEDAHGRIFISRRHQQQHQGGKWEFPGGKVEPGESVHQALCRELQEECNITVQDCAPLTVIEHQYDDKRVRLDVWWVQRFTGEAKQLEGQEWRWVEKHQLDAFQFPDANRAIIERILMTAQNYQ</sequence>
<keyword evidence="8 18" id="KW-0460">Magnesium</keyword>